<evidence type="ECO:0000313" key="2">
    <source>
        <dbReference type="EMBL" id="ENN87327.1"/>
    </source>
</evidence>
<sequence>MGCRRKEGRNPGSDQLGEGNGRVGHAAGEAPFVVVPGQDAHEVAFHDLGLVAREDRRVAVMVEVAGNQRLVGVAEDALQLAVRCSLDGFVDFADRRCLLGHELEIDNRDVRGGNADRRAVELALQVRQNETNGLSGARRGRDHGQGCGAGAVQVLVHGVERRLVAGVGVDGRHEAVVDANGVVENLHDRHQAVRGAGSVGDDHVLAGELVVVDAENDGQVGAVGRSRNDDALSTGRQVGGGLVAGREDARAFHGDVDAEFLVRQRCRILDRRDLDRLAAANDDRVAFDLHFRRELAVNGIVTQQVSVGLDRAEVVDGNDFDVGAAGFDDCAQYVTADAAKAVDGYFYSH</sequence>
<evidence type="ECO:0000313" key="3">
    <source>
        <dbReference type="Proteomes" id="UP000012429"/>
    </source>
</evidence>
<evidence type="ECO:0000256" key="1">
    <source>
        <dbReference type="SAM" id="MobiDB-lite"/>
    </source>
</evidence>
<keyword evidence="3" id="KW-1185">Reference proteome</keyword>
<proteinExistence type="predicted"/>
<name>N6V8H7_9HYPH</name>
<feature type="region of interest" description="Disordered" evidence="1">
    <location>
        <begin position="1"/>
        <end position="22"/>
    </location>
</feature>
<reference evidence="2 3" key="1">
    <citation type="journal article" date="2012" name="BMC Genomics">
        <title>Genomic basis of broad host range and environmental adaptability of Rhizobium tropici CIAT 899 and Rhizobium sp. PRF 81 which are used in inoculants for common bean (Phaseolus vulgaris L.).</title>
        <authorList>
            <person name="Ormeno-Orrillo E."/>
            <person name="Menna P."/>
            <person name="Almeida L.G."/>
            <person name="Ollero F.J."/>
            <person name="Nicolas M.F."/>
            <person name="Pains Rodrigues E."/>
            <person name="Shigueyoshi Nakatani A."/>
            <person name="Silva Batista J.S."/>
            <person name="Oliveira Chueire L.M."/>
            <person name="Souza R.C."/>
            <person name="Ribeiro Vasconcelos A.T."/>
            <person name="Megias M."/>
            <person name="Hungria M."/>
            <person name="Martinez-Romero E."/>
        </authorList>
    </citation>
    <scope>NUCLEOTIDE SEQUENCE [LARGE SCALE GENOMIC DNA]</scope>
    <source>
        <strain evidence="2 3">PRF 81</strain>
    </source>
</reference>
<dbReference type="Proteomes" id="UP000012429">
    <property type="component" value="Unassembled WGS sequence"/>
</dbReference>
<gene>
    <name evidence="2" type="ORF">RHSP_26257</name>
</gene>
<organism evidence="2 3">
    <name type="scientific">Rhizobium freirei PRF 81</name>
    <dbReference type="NCBI Taxonomy" id="363754"/>
    <lineage>
        <taxon>Bacteria</taxon>
        <taxon>Pseudomonadati</taxon>
        <taxon>Pseudomonadota</taxon>
        <taxon>Alphaproteobacteria</taxon>
        <taxon>Hyphomicrobiales</taxon>
        <taxon>Rhizobiaceae</taxon>
        <taxon>Rhizobium/Agrobacterium group</taxon>
        <taxon>Rhizobium</taxon>
    </lineage>
</organism>
<dbReference type="AlphaFoldDB" id="N6V8H7"/>
<dbReference type="EMBL" id="AQHN01000056">
    <property type="protein sequence ID" value="ENN87327.1"/>
    <property type="molecule type" value="Genomic_DNA"/>
</dbReference>
<comment type="caution">
    <text evidence="2">The sequence shown here is derived from an EMBL/GenBank/DDBJ whole genome shotgun (WGS) entry which is preliminary data.</text>
</comment>
<accession>N6V8H7</accession>
<protein>
    <submittedName>
        <fullName evidence="2">Uncharacterized protein</fullName>
    </submittedName>
</protein>